<organism evidence="1 2">
    <name type="scientific">Pluteus cervinus</name>
    <dbReference type="NCBI Taxonomy" id="181527"/>
    <lineage>
        <taxon>Eukaryota</taxon>
        <taxon>Fungi</taxon>
        <taxon>Dikarya</taxon>
        <taxon>Basidiomycota</taxon>
        <taxon>Agaricomycotina</taxon>
        <taxon>Agaricomycetes</taxon>
        <taxon>Agaricomycetidae</taxon>
        <taxon>Agaricales</taxon>
        <taxon>Pluteineae</taxon>
        <taxon>Pluteaceae</taxon>
        <taxon>Pluteus</taxon>
    </lineage>
</organism>
<gene>
    <name evidence="1" type="ORF">BDN72DRAFT_552219</name>
</gene>
<evidence type="ECO:0000313" key="1">
    <source>
        <dbReference type="EMBL" id="TFK70254.1"/>
    </source>
</evidence>
<dbReference type="Proteomes" id="UP000308600">
    <property type="component" value="Unassembled WGS sequence"/>
</dbReference>
<reference evidence="1 2" key="1">
    <citation type="journal article" date="2019" name="Nat. Ecol. Evol.">
        <title>Megaphylogeny resolves global patterns of mushroom evolution.</title>
        <authorList>
            <person name="Varga T."/>
            <person name="Krizsan K."/>
            <person name="Foldi C."/>
            <person name="Dima B."/>
            <person name="Sanchez-Garcia M."/>
            <person name="Sanchez-Ramirez S."/>
            <person name="Szollosi G.J."/>
            <person name="Szarkandi J.G."/>
            <person name="Papp V."/>
            <person name="Albert L."/>
            <person name="Andreopoulos W."/>
            <person name="Angelini C."/>
            <person name="Antonin V."/>
            <person name="Barry K.W."/>
            <person name="Bougher N.L."/>
            <person name="Buchanan P."/>
            <person name="Buyck B."/>
            <person name="Bense V."/>
            <person name="Catcheside P."/>
            <person name="Chovatia M."/>
            <person name="Cooper J."/>
            <person name="Damon W."/>
            <person name="Desjardin D."/>
            <person name="Finy P."/>
            <person name="Geml J."/>
            <person name="Haridas S."/>
            <person name="Hughes K."/>
            <person name="Justo A."/>
            <person name="Karasinski D."/>
            <person name="Kautmanova I."/>
            <person name="Kiss B."/>
            <person name="Kocsube S."/>
            <person name="Kotiranta H."/>
            <person name="LaButti K.M."/>
            <person name="Lechner B.E."/>
            <person name="Liimatainen K."/>
            <person name="Lipzen A."/>
            <person name="Lukacs Z."/>
            <person name="Mihaltcheva S."/>
            <person name="Morgado L.N."/>
            <person name="Niskanen T."/>
            <person name="Noordeloos M.E."/>
            <person name="Ohm R.A."/>
            <person name="Ortiz-Santana B."/>
            <person name="Ovrebo C."/>
            <person name="Racz N."/>
            <person name="Riley R."/>
            <person name="Savchenko A."/>
            <person name="Shiryaev A."/>
            <person name="Soop K."/>
            <person name="Spirin V."/>
            <person name="Szebenyi C."/>
            <person name="Tomsovsky M."/>
            <person name="Tulloss R.E."/>
            <person name="Uehling J."/>
            <person name="Grigoriev I.V."/>
            <person name="Vagvolgyi C."/>
            <person name="Papp T."/>
            <person name="Martin F.M."/>
            <person name="Miettinen O."/>
            <person name="Hibbett D.S."/>
            <person name="Nagy L.G."/>
        </authorList>
    </citation>
    <scope>NUCLEOTIDE SEQUENCE [LARGE SCALE GENOMIC DNA]</scope>
    <source>
        <strain evidence="1 2">NL-1719</strain>
    </source>
</reference>
<proteinExistence type="predicted"/>
<dbReference type="EMBL" id="ML208316">
    <property type="protein sequence ID" value="TFK70254.1"/>
    <property type="molecule type" value="Genomic_DNA"/>
</dbReference>
<name>A0ACD3AX29_9AGAR</name>
<accession>A0ACD3AX29</accession>
<evidence type="ECO:0000313" key="2">
    <source>
        <dbReference type="Proteomes" id="UP000308600"/>
    </source>
</evidence>
<sequence length="421" mass="46212">MPDSSIPTTELPFEILSSIIHLSTSDLSTSLRSYSCDGDLEWELYNRALRQCAQFRLVDSTWNAVATPTLYSIVVLPAWPLEKSVRCAKAVDYHPEMITALIVTGCSNHQPLDADERQIFGILCSSIGRCTSIDTLYVHLGGNPPQLESRAEELFGSVQSDRLTSLAIFYPKIETITRAISGLGTRSSQLEELVLYGVQWDGTPTEFLHLPSLISLTVHWEWPPGLNCTPFAQFFSILVLGGGDDSPSPLRDLTISGILDLDVFHITALLSSHKIGISLTSLQVNLPPSLEKSTVFETLPNTILSLCPALTRFLYFAWCPVSLLYSLPPRLQEFGVTIVHIAGPGAALLLTTVTPLIELVQEPLHRKGIQKLYIQWALYQPAGAEKKLEDACIAAGIEFSSVETSIVSGARPKVFHTIPVV</sequence>
<keyword evidence="2" id="KW-1185">Reference proteome</keyword>
<protein>
    <submittedName>
        <fullName evidence="1">Uncharacterized protein</fullName>
    </submittedName>
</protein>